<evidence type="ECO:0000256" key="2">
    <source>
        <dbReference type="ARBA" id="ARBA00022603"/>
    </source>
</evidence>
<keyword evidence="5" id="KW-0411">Iron-sulfur</keyword>
<accession>A0ABV7MCW2</accession>
<feature type="binding site" evidence="6">
    <location>
        <position position="254"/>
    </location>
    <ligand>
        <name>S-adenosyl-L-methionine</name>
        <dbReference type="ChEBI" id="CHEBI:59789"/>
    </ligand>
</feature>
<keyword evidence="4 6" id="KW-0949">S-adenosyl-L-methionine</keyword>
<dbReference type="EMBL" id="JBHRVA010000002">
    <property type="protein sequence ID" value="MFC3302697.1"/>
    <property type="molecule type" value="Genomic_DNA"/>
</dbReference>
<dbReference type="GO" id="GO:0008168">
    <property type="term" value="F:methyltransferase activity"/>
    <property type="evidence" value="ECO:0007669"/>
    <property type="project" value="UniProtKB-KW"/>
</dbReference>
<feature type="active site" description="Nucleophile" evidence="6">
    <location>
        <position position="373"/>
    </location>
</feature>
<dbReference type="EC" id="2.1.1.-" evidence="8"/>
<comment type="similarity">
    <text evidence="6">Belongs to the class I-like SAM-binding methyltransferase superfamily. RNA M5U methyltransferase family.</text>
</comment>
<feature type="active site" evidence="7">
    <location>
        <position position="373"/>
    </location>
</feature>
<evidence type="ECO:0000256" key="5">
    <source>
        <dbReference type="ARBA" id="ARBA00023014"/>
    </source>
</evidence>
<evidence type="ECO:0000256" key="7">
    <source>
        <dbReference type="PROSITE-ProRule" id="PRU10015"/>
    </source>
</evidence>
<protein>
    <submittedName>
        <fullName evidence="8">Class I SAM-dependent RNA methyltransferase</fullName>
        <ecNumber evidence="8">2.1.1.-</ecNumber>
    </submittedName>
</protein>
<keyword evidence="9" id="KW-1185">Reference proteome</keyword>
<keyword evidence="2 6" id="KW-0489">Methyltransferase</keyword>
<evidence type="ECO:0000256" key="4">
    <source>
        <dbReference type="ARBA" id="ARBA00022691"/>
    </source>
</evidence>
<reference evidence="9" key="1">
    <citation type="journal article" date="2019" name="Int. J. Syst. Evol. Microbiol.">
        <title>The Global Catalogue of Microorganisms (GCM) 10K type strain sequencing project: providing services to taxonomists for standard genome sequencing and annotation.</title>
        <authorList>
            <consortium name="The Broad Institute Genomics Platform"/>
            <consortium name="The Broad Institute Genome Sequencing Center for Infectious Disease"/>
            <person name="Wu L."/>
            <person name="Ma J."/>
        </authorList>
    </citation>
    <scope>NUCLEOTIDE SEQUENCE [LARGE SCALE GENOMIC DNA]</scope>
    <source>
        <strain evidence="9">KCTC 22245</strain>
    </source>
</reference>
<gene>
    <name evidence="8" type="ORF">ACFONP_08125</name>
</gene>
<keyword evidence="1" id="KW-0479">Metal-binding</keyword>
<evidence type="ECO:0000256" key="6">
    <source>
        <dbReference type="PROSITE-ProRule" id="PRU01024"/>
    </source>
</evidence>
<dbReference type="Gene3D" id="2.40.50.140">
    <property type="entry name" value="Nucleic acid-binding proteins"/>
    <property type="match status" value="1"/>
</dbReference>
<sequence>MRRRRPPKRASAKAVICTLRVDGLNASGEGTAGSVRVPFALPGERVVASVSGHAARVRDRQTDAEDRHEPVCPHFGLPGDGCGGCLLQHLGADRALELKEERLLSAIRRFFPDAEIAAVHRSPPKSRRRAKLAVRPNAAGFRELAGKKIIDLQSCDVLHLEIFGLLAPLKELAKTLDETFDAQVTCTATGLDVAIEGIDESELSLRAREALVDFAQERDLARLSVDGVPMAERRTPRIELGGVSVTVPSGVFLQATFEGEKALIGEVLAACKGAASVADLFCGLGTFALPLSARAKVFAVDAAGPAVASLDAAAKAADRPIEAEARDLFKRPLMAGALKPFGAIVFDPPRAGAGDQAAEIAASGAETIVAVSCNPQSLARDAEKLAAAYDLTRLALVDQFGWSPHVEAVAVFKRR</sequence>
<dbReference type="PANTHER" id="PTHR11061">
    <property type="entry name" value="RNA M5U METHYLTRANSFERASE"/>
    <property type="match status" value="1"/>
</dbReference>
<evidence type="ECO:0000256" key="3">
    <source>
        <dbReference type="ARBA" id="ARBA00022679"/>
    </source>
</evidence>
<name>A0ABV7MCW2_9PROT</name>
<dbReference type="PROSITE" id="PS51687">
    <property type="entry name" value="SAM_MT_RNA_M5U"/>
    <property type="match status" value="1"/>
</dbReference>
<comment type="caution">
    <text evidence="8">The sequence shown here is derived from an EMBL/GenBank/DDBJ whole genome shotgun (WGS) entry which is preliminary data.</text>
</comment>
<dbReference type="Gene3D" id="3.40.50.150">
    <property type="entry name" value="Vaccinia Virus protein VP39"/>
    <property type="match status" value="1"/>
</dbReference>
<dbReference type="Proteomes" id="UP001595607">
    <property type="component" value="Unassembled WGS sequence"/>
</dbReference>
<evidence type="ECO:0000256" key="1">
    <source>
        <dbReference type="ARBA" id="ARBA00022485"/>
    </source>
</evidence>
<dbReference type="SUPFAM" id="SSF53335">
    <property type="entry name" value="S-adenosyl-L-methionine-dependent methyltransferases"/>
    <property type="match status" value="1"/>
</dbReference>
<dbReference type="RefSeq" id="WP_189571291.1">
    <property type="nucleotide sequence ID" value="NZ_BMXU01000001.1"/>
</dbReference>
<dbReference type="GO" id="GO:0032259">
    <property type="term" value="P:methylation"/>
    <property type="evidence" value="ECO:0007669"/>
    <property type="project" value="UniProtKB-KW"/>
</dbReference>
<dbReference type="InterPro" id="IPR010280">
    <property type="entry name" value="U5_MeTrfase_fam"/>
</dbReference>
<dbReference type="PANTHER" id="PTHR11061:SF49">
    <property type="entry name" value="23S RRNA (URACIL(1939)-C(5))-METHYLTRANSFERASE RLMD"/>
    <property type="match status" value="1"/>
</dbReference>
<feature type="binding site" evidence="6">
    <location>
        <position position="281"/>
    </location>
    <ligand>
        <name>S-adenosyl-L-methionine</name>
        <dbReference type="ChEBI" id="CHEBI:59789"/>
    </ligand>
</feature>
<dbReference type="Gene3D" id="2.40.50.1070">
    <property type="match status" value="1"/>
</dbReference>
<dbReference type="Pfam" id="PF05958">
    <property type="entry name" value="tRNA_U5-meth_tr"/>
    <property type="match status" value="1"/>
</dbReference>
<feature type="binding site" evidence="6">
    <location>
        <position position="301"/>
    </location>
    <ligand>
        <name>S-adenosyl-L-methionine</name>
        <dbReference type="ChEBI" id="CHEBI:59789"/>
    </ligand>
</feature>
<keyword evidence="1" id="KW-0408">Iron</keyword>
<dbReference type="InterPro" id="IPR029063">
    <property type="entry name" value="SAM-dependent_MTases_sf"/>
</dbReference>
<dbReference type="PROSITE" id="PS01230">
    <property type="entry name" value="TRMA_1"/>
    <property type="match status" value="1"/>
</dbReference>
<evidence type="ECO:0000313" key="8">
    <source>
        <dbReference type="EMBL" id="MFC3302697.1"/>
    </source>
</evidence>
<evidence type="ECO:0000313" key="9">
    <source>
        <dbReference type="Proteomes" id="UP001595607"/>
    </source>
</evidence>
<organism evidence="8 9">
    <name type="scientific">Parvularcula lutaonensis</name>
    <dbReference type="NCBI Taxonomy" id="491923"/>
    <lineage>
        <taxon>Bacteria</taxon>
        <taxon>Pseudomonadati</taxon>
        <taxon>Pseudomonadota</taxon>
        <taxon>Alphaproteobacteria</taxon>
        <taxon>Parvularculales</taxon>
        <taxon>Parvularculaceae</taxon>
        <taxon>Parvularcula</taxon>
    </lineage>
</organism>
<dbReference type="InterPro" id="IPR012340">
    <property type="entry name" value="NA-bd_OB-fold"/>
</dbReference>
<feature type="binding site" evidence="6">
    <location>
        <position position="347"/>
    </location>
    <ligand>
        <name>S-adenosyl-L-methionine</name>
        <dbReference type="ChEBI" id="CHEBI:59789"/>
    </ligand>
</feature>
<dbReference type="InterPro" id="IPR030390">
    <property type="entry name" value="MeTrfase_TrmA_AS"/>
</dbReference>
<keyword evidence="1" id="KW-0004">4Fe-4S</keyword>
<keyword evidence="3 6" id="KW-0808">Transferase</keyword>
<proteinExistence type="inferred from homology"/>